<evidence type="ECO:0000256" key="5">
    <source>
        <dbReference type="PIRNR" id="PIRNR037207"/>
    </source>
</evidence>
<comment type="function">
    <text evidence="5">Involved in the post-translational conjugation of arginine to the N-terminal aspartate or glutamate of a protein. This arginylation is required for degradation of the protein via the ubiquitin pathway.</text>
</comment>
<sequence>MQALAADPAPVSFLTPLGYSTGSCGYCKNEETSASYYISSRNLDVRHYQALIDRGWRRSGTLLYKPDLKRSCCPHYTIRLPAAEFRATRDQRQAQNRWNRFVLGDAYIAEAKKRYRTSKEEKARDRNEFNLGEAVHEAECSTLKTPPEPAHKFEVTLDRDAFTEEKFELYSNYQQAVHHDNPEDISPRQFQRFLCDSSLQRRPAEGNSYVQLGSFHQCYRLDGRLIAMAVLDLLPHAVSGVYFIYHSDFEKYSFGKISALREASLAHELGLQFYYMGYYIHSCKKMRYKGDYRPQFVLDPETHEWDPLEGELRELLDKQKYVSLSKERSRKQDQPVDVGGDTPMREDGSDESSPGSPVSAFKAVDEGMSVLELGVPGVLNAQELQEQVKLDEMKLLIPRPDQTNLIVKTQDLVMWDQGSVMDNHSIKGVFAEMAAAVGPEVAREMVIKLNGLG</sequence>
<dbReference type="Pfam" id="PF04377">
    <property type="entry name" value="ATE_C"/>
    <property type="match status" value="1"/>
</dbReference>
<dbReference type="PANTHER" id="PTHR21367:SF1">
    <property type="entry name" value="ARGINYL-TRNA--PROTEIN TRANSFERASE 1"/>
    <property type="match status" value="1"/>
</dbReference>
<evidence type="ECO:0000259" key="8">
    <source>
        <dbReference type="Pfam" id="PF04377"/>
    </source>
</evidence>
<dbReference type="InterPro" id="IPR007472">
    <property type="entry name" value="N-end_Aminoacyl_Trfase_C"/>
</dbReference>
<accession>A0ABR1Y1R6</accession>
<evidence type="ECO:0000256" key="3">
    <source>
        <dbReference type="ARBA" id="ARBA00022786"/>
    </source>
</evidence>
<comment type="catalytic activity">
    <reaction evidence="5">
        <text>an N-terminal L-alpha-aminoacyl-[protein] + L-arginyl-tRNA(Arg) = an N-terminal L-arginyl-L-aminoacyl-[protein] + tRNA(Arg) + H(+)</text>
        <dbReference type="Rhea" id="RHEA:10208"/>
        <dbReference type="Rhea" id="RHEA-COMP:9658"/>
        <dbReference type="Rhea" id="RHEA-COMP:9673"/>
        <dbReference type="Rhea" id="RHEA-COMP:10636"/>
        <dbReference type="Rhea" id="RHEA-COMP:10638"/>
        <dbReference type="ChEBI" id="CHEBI:15378"/>
        <dbReference type="ChEBI" id="CHEBI:78442"/>
        <dbReference type="ChEBI" id="CHEBI:78513"/>
        <dbReference type="ChEBI" id="CHEBI:78597"/>
        <dbReference type="ChEBI" id="CHEBI:83562"/>
        <dbReference type="EC" id="2.3.2.8"/>
    </reaction>
</comment>
<reference evidence="9 10" key="1">
    <citation type="journal article" date="2022" name="G3 (Bethesda)">
        <title>Enemy or ally: a genomic approach to elucidate the lifestyle of Phyllosticta citrichinaensis.</title>
        <authorList>
            <person name="Buijs V.A."/>
            <person name="Groenewald J.Z."/>
            <person name="Haridas S."/>
            <person name="LaButti K.M."/>
            <person name="Lipzen A."/>
            <person name="Martin F.M."/>
            <person name="Barry K."/>
            <person name="Grigoriev I.V."/>
            <person name="Crous P.W."/>
            <person name="Seidl M.F."/>
        </authorList>
    </citation>
    <scope>NUCLEOTIDE SEQUENCE [LARGE SCALE GENOMIC DNA]</scope>
    <source>
        <strain evidence="9 10">CBS 129764</strain>
    </source>
</reference>
<gene>
    <name evidence="9" type="ORF">IWX90DRAFT_170703</name>
</gene>
<keyword evidence="4 5" id="KW-0012">Acyltransferase</keyword>
<dbReference type="InterPro" id="IPR017137">
    <property type="entry name" value="Arg-tRNA-P_Trfase_1_euk"/>
</dbReference>
<dbReference type="InterPro" id="IPR030700">
    <property type="entry name" value="N-end_Aminoacyl_Trfase"/>
</dbReference>
<feature type="region of interest" description="Disordered" evidence="6">
    <location>
        <begin position="324"/>
        <end position="359"/>
    </location>
</feature>
<name>A0ABR1Y1R6_9PEZI</name>
<evidence type="ECO:0000313" key="9">
    <source>
        <dbReference type="EMBL" id="KAK8174337.1"/>
    </source>
</evidence>
<comment type="similarity">
    <text evidence="1 5">Belongs to the R-transferase family.</text>
</comment>
<dbReference type="InterPro" id="IPR007471">
    <property type="entry name" value="N-end_Aminoacyl_Trfase_N"/>
</dbReference>
<dbReference type="PIRSF" id="PIRSF037207">
    <property type="entry name" value="ATE1_euk"/>
    <property type="match status" value="1"/>
</dbReference>
<evidence type="ECO:0000256" key="2">
    <source>
        <dbReference type="ARBA" id="ARBA00022679"/>
    </source>
</evidence>
<comment type="caution">
    <text evidence="9">The sequence shown here is derived from an EMBL/GenBank/DDBJ whole genome shotgun (WGS) entry which is preliminary data.</text>
</comment>
<keyword evidence="10" id="KW-1185">Reference proteome</keyword>
<dbReference type="EMBL" id="JBBWUH010000003">
    <property type="protein sequence ID" value="KAK8174337.1"/>
    <property type="molecule type" value="Genomic_DNA"/>
</dbReference>
<keyword evidence="2 5" id="KW-0808">Transferase</keyword>
<proteinExistence type="inferred from homology"/>
<evidence type="ECO:0000313" key="10">
    <source>
        <dbReference type="Proteomes" id="UP001456524"/>
    </source>
</evidence>
<keyword evidence="3 5" id="KW-0833">Ubl conjugation pathway</keyword>
<dbReference type="EC" id="2.3.2.8" evidence="5"/>
<protein>
    <recommendedName>
        <fullName evidence="5">Arginyl-tRNA--protein transferase 1</fullName>
        <shortName evidence="5">Arginyltransferase 1</shortName>
        <shortName evidence="5">R-transferase 1</shortName>
        <ecNumber evidence="5">2.3.2.8</ecNumber>
    </recommendedName>
    <alternativeName>
        <fullName evidence="5">Arginine-tRNA--protein transferase 1</fullName>
    </alternativeName>
</protein>
<evidence type="ECO:0000256" key="4">
    <source>
        <dbReference type="ARBA" id="ARBA00023315"/>
    </source>
</evidence>
<evidence type="ECO:0000256" key="1">
    <source>
        <dbReference type="ARBA" id="ARBA00009991"/>
    </source>
</evidence>
<evidence type="ECO:0000259" key="7">
    <source>
        <dbReference type="Pfam" id="PF04376"/>
    </source>
</evidence>
<dbReference type="Proteomes" id="UP001456524">
    <property type="component" value="Unassembled WGS sequence"/>
</dbReference>
<dbReference type="Pfam" id="PF04376">
    <property type="entry name" value="ATE_N"/>
    <property type="match status" value="1"/>
</dbReference>
<feature type="compositionally biased region" description="Basic and acidic residues" evidence="6">
    <location>
        <begin position="324"/>
        <end position="334"/>
    </location>
</feature>
<dbReference type="PANTHER" id="PTHR21367">
    <property type="entry name" value="ARGININE-TRNA-PROTEIN TRANSFERASE 1"/>
    <property type="match status" value="1"/>
</dbReference>
<organism evidence="9 10">
    <name type="scientific">Phyllosticta citrichinensis</name>
    <dbReference type="NCBI Taxonomy" id="1130410"/>
    <lineage>
        <taxon>Eukaryota</taxon>
        <taxon>Fungi</taxon>
        <taxon>Dikarya</taxon>
        <taxon>Ascomycota</taxon>
        <taxon>Pezizomycotina</taxon>
        <taxon>Dothideomycetes</taxon>
        <taxon>Dothideomycetes incertae sedis</taxon>
        <taxon>Botryosphaeriales</taxon>
        <taxon>Phyllostictaceae</taxon>
        <taxon>Phyllosticta</taxon>
    </lineage>
</organism>
<evidence type="ECO:0000256" key="6">
    <source>
        <dbReference type="SAM" id="MobiDB-lite"/>
    </source>
</evidence>
<feature type="domain" description="N-end rule aminoacyl transferase C-terminal" evidence="8">
    <location>
        <begin position="165"/>
        <end position="298"/>
    </location>
</feature>
<dbReference type="InterPro" id="IPR016181">
    <property type="entry name" value="Acyl_CoA_acyltransferase"/>
</dbReference>
<dbReference type="SUPFAM" id="SSF55729">
    <property type="entry name" value="Acyl-CoA N-acyltransferases (Nat)"/>
    <property type="match status" value="1"/>
</dbReference>
<feature type="domain" description="N-end aminoacyl transferase N-terminal" evidence="7">
    <location>
        <begin position="23"/>
        <end position="93"/>
    </location>
</feature>